<dbReference type="InterPro" id="IPR027417">
    <property type="entry name" value="P-loop_NTPase"/>
</dbReference>
<dbReference type="GO" id="GO:0005524">
    <property type="term" value="F:ATP binding"/>
    <property type="evidence" value="ECO:0007669"/>
    <property type="project" value="UniProtKB-KW"/>
</dbReference>
<dbReference type="PROSITE" id="PS50929">
    <property type="entry name" value="ABC_TM1F"/>
    <property type="match status" value="1"/>
</dbReference>
<keyword evidence="5 14" id="KW-0067">ATP-binding</keyword>
<feature type="transmembrane region" description="Helical" evidence="10">
    <location>
        <begin position="290"/>
        <end position="309"/>
    </location>
</feature>
<evidence type="ECO:0000256" key="9">
    <source>
        <dbReference type="ARBA" id="ARBA00043264"/>
    </source>
</evidence>
<feature type="transmembrane region" description="Helical" evidence="10">
    <location>
        <begin position="158"/>
        <end position="180"/>
    </location>
</feature>
<dbReference type="PANTHER" id="PTHR24221">
    <property type="entry name" value="ATP-BINDING CASSETTE SUB-FAMILY B"/>
    <property type="match status" value="1"/>
</dbReference>
<evidence type="ECO:0000256" key="1">
    <source>
        <dbReference type="ARBA" id="ARBA00004651"/>
    </source>
</evidence>
<protein>
    <submittedName>
        <fullName evidence="14">Lactococcin-G-processing and transport ATP-binding protein LagD</fullName>
        <ecNumber evidence="14">3.4.22.-</ecNumber>
    </submittedName>
</protein>
<sequence>MVTLVKVILQTNQSDCLLACAAMIMNTLGCKVPVYKLIEKIELSMAGSNILQLKEALGEYGFSVEGYKIDVESLNQTVMPVIAYVKNGHFIVLDKMSKNQFAGVDPAIGRIKYSFDEFQKIYSGVIVKIRRVDEGRKSEEVTRKGLLSFLADKRLFRILAGLLVTSVFTQVVAMSYSYMYSMVGNGETYKKVMLLLCGAVILLGIGSIMQGVLTKKFNILYEQIYGNRLVDKLMSKNYKFFSFRSNGDLLYRINARGMIKDALLLKLVPSFISLCTIIFVQILLLAQNSLLGILFLGTIILYLVIYVGTSKIAYMESNKYTQKVIQLNTTSENIIRSVSTIKVLGVSSIFTKKWHEENQQQAERYGELVVIQSFQNVLTNIFTYIVPIAVSILSIACEEEINIFSQMALLPLLYLVVQNVVVIGQACNSVYTVLPNIDKATELLDDEFMQDNERKFAKLDGNTAIQVNDMSYHYGSLQCLEKVNIRIEKGKKYAVVGVSGSGKSTMLKILANLLNDYQGEVVFDEQCREKPIYLDQDTTILDGSILENVLFGQTCTNERLIQISQAIGLDEVVGRQPQNWGTEIAKGKNLSRGQEQRVCLARCLIKEADTYLLDEATSNIDVVDEDKIMKALIGNQGILEEKTVLISTHKLSMIDYVDEVIYIKNGQVYQGTHMQLLQKEKSYAAFFEGKVT</sequence>
<dbReference type="GO" id="GO:0006508">
    <property type="term" value="P:proteolysis"/>
    <property type="evidence" value="ECO:0007669"/>
    <property type="project" value="InterPro"/>
</dbReference>
<organism evidence="14">
    <name type="scientific">[Clostridium] nexile</name>
    <dbReference type="NCBI Taxonomy" id="29361"/>
    <lineage>
        <taxon>Bacteria</taxon>
        <taxon>Bacillati</taxon>
        <taxon>Bacillota</taxon>
        <taxon>Clostridia</taxon>
        <taxon>Lachnospirales</taxon>
        <taxon>Lachnospiraceae</taxon>
        <taxon>Tyzzerella</taxon>
    </lineage>
</organism>
<feature type="transmembrane region" description="Helical" evidence="10">
    <location>
        <begin position="192"/>
        <end position="213"/>
    </location>
</feature>
<dbReference type="GO" id="GO:0016887">
    <property type="term" value="F:ATP hydrolysis activity"/>
    <property type="evidence" value="ECO:0007669"/>
    <property type="project" value="InterPro"/>
</dbReference>
<keyword evidence="4" id="KW-0788">Thiol protease</keyword>
<evidence type="ECO:0000256" key="4">
    <source>
        <dbReference type="ARBA" id="ARBA00022807"/>
    </source>
</evidence>
<evidence type="ECO:0000256" key="10">
    <source>
        <dbReference type="SAM" id="Phobius"/>
    </source>
</evidence>
<keyword evidence="6" id="KW-0653">Protein transport</keyword>
<dbReference type="PANTHER" id="PTHR24221:SF654">
    <property type="entry name" value="ATP-BINDING CASSETTE SUB-FAMILY B MEMBER 6"/>
    <property type="match status" value="1"/>
</dbReference>
<dbReference type="InterPro" id="IPR005074">
    <property type="entry name" value="Peptidase_C39"/>
</dbReference>
<evidence type="ECO:0000256" key="3">
    <source>
        <dbReference type="ARBA" id="ARBA00022741"/>
    </source>
</evidence>
<dbReference type="InterPro" id="IPR039421">
    <property type="entry name" value="Type_1_exporter"/>
</dbReference>
<dbReference type="Gene3D" id="3.40.50.300">
    <property type="entry name" value="P-loop containing nucleotide triphosphate hydrolases"/>
    <property type="match status" value="1"/>
</dbReference>
<proteinExistence type="predicted"/>
<dbReference type="PROSITE" id="PS50990">
    <property type="entry name" value="PEPTIDASE_C39"/>
    <property type="match status" value="1"/>
</dbReference>
<dbReference type="Pfam" id="PF00005">
    <property type="entry name" value="ABC_tran"/>
    <property type="match status" value="1"/>
</dbReference>
<feature type="domain" description="ABC transmembrane type-1" evidence="12">
    <location>
        <begin position="158"/>
        <end position="390"/>
    </location>
</feature>
<dbReference type="CDD" id="cd02425">
    <property type="entry name" value="Peptidase_C39F"/>
    <property type="match status" value="1"/>
</dbReference>
<dbReference type="AlphaFoldDB" id="A0A6N2W7E8"/>
<keyword evidence="2 10" id="KW-0812">Transmembrane</keyword>
<feature type="transmembrane region" description="Helical" evidence="10">
    <location>
        <begin position="263"/>
        <end position="284"/>
    </location>
</feature>
<dbReference type="InterPro" id="IPR033839">
    <property type="entry name" value="Lacticin_481_peptidase"/>
</dbReference>
<dbReference type="EMBL" id="CACRTG010000046">
    <property type="protein sequence ID" value="VYT38238.1"/>
    <property type="molecule type" value="Genomic_DNA"/>
</dbReference>
<dbReference type="SUPFAM" id="SSF90123">
    <property type="entry name" value="ABC transporter transmembrane region"/>
    <property type="match status" value="1"/>
</dbReference>
<dbReference type="GO" id="GO:0043213">
    <property type="term" value="P:bacteriocin transport"/>
    <property type="evidence" value="ECO:0007669"/>
    <property type="project" value="UniProtKB-KW"/>
</dbReference>
<evidence type="ECO:0000259" key="11">
    <source>
        <dbReference type="PROSITE" id="PS50893"/>
    </source>
</evidence>
<feature type="domain" description="ABC transporter" evidence="11">
    <location>
        <begin position="465"/>
        <end position="689"/>
    </location>
</feature>
<evidence type="ECO:0000256" key="5">
    <source>
        <dbReference type="ARBA" id="ARBA00022840"/>
    </source>
</evidence>
<accession>A0A6N2W7E8</accession>
<gene>
    <name evidence="14" type="primary">lagD_2</name>
    <name evidence="14" type="ORF">CNLFYP112_00743</name>
</gene>
<dbReference type="InterPro" id="IPR003593">
    <property type="entry name" value="AAA+_ATPase"/>
</dbReference>
<dbReference type="Gene3D" id="1.20.1560.10">
    <property type="entry name" value="ABC transporter type 1, transmembrane domain"/>
    <property type="match status" value="1"/>
</dbReference>
<evidence type="ECO:0000256" key="2">
    <source>
        <dbReference type="ARBA" id="ARBA00022692"/>
    </source>
</evidence>
<evidence type="ECO:0000259" key="13">
    <source>
        <dbReference type="PROSITE" id="PS50990"/>
    </source>
</evidence>
<keyword evidence="8 10" id="KW-0472">Membrane</keyword>
<dbReference type="PROSITE" id="PS50893">
    <property type="entry name" value="ABC_TRANSPORTER_2"/>
    <property type="match status" value="1"/>
</dbReference>
<dbReference type="SMART" id="SM00382">
    <property type="entry name" value="AAA"/>
    <property type="match status" value="1"/>
</dbReference>
<dbReference type="InterPro" id="IPR011527">
    <property type="entry name" value="ABC1_TM_dom"/>
</dbReference>
<dbReference type="GO" id="GO:0140359">
    <property type="term" value="F:ABC-type transporter activity"/>
    <property type="evidence" value="ECO:0007669"/>
    <property type="project" value="InterPro"/>
</dbReference>
<dbReference type="Pfam" id="PF00664">
    <property type="entry name" value="ABC_membrane"/>
    <property type="match status" value="1"/>
</dbReference>
<comment type="subcellular location">
    <subcellularLocation>
        <location evidence="1">Cell membrane</location>
        <topology evidence="1">Multi-pass membrane protein</topology>
    </subcellularLocation>
</comment>
<keyword evidence="14" id="KW-0378">Hydrolase</keyword>
<dbReference type="GO" id="GO:0034040">
    <property type="term" value="F:ATPase-coupled lipid transmembrane transporter activity"/>
    <property type="evidence" value="ECO:0007669"/>
    <property type="project" value="TreeGrafter"/>
</dbReference>
<evidence type="ECO:0000256" key="6">
    <source>
        <dbReference type="ARBA" id="ARBA00022927"/>
    </source>
</evidence>
<evidence type="ECO:0000259" key="12">
    <source>
        <dbReference type="PROSITE" id="PS50929"/>
    </source>
</evidence>
<reference evidence="14" key="1">
    <citation type="submission" date="2019-11" db="EMBL/GenBank/DDBJ databases">
        <authorList>
            <person name="Feng L."/>
        </authorList>
    </citation>
    <scope>NUCLEOTIDE SEQUENCE</scope>
    <source>
        <strain evidence="14">CnexileLFYP112</strain>
    </source>
</reference>
<name>A0A6N2W7E8_9FIRM</name>
<keyword evidence="3" id="KW-0547">Nucleotide-binding</keyword>
<keyword evidence="7 10" id="KW-1133">Transmembrane helix</keyword>
<dbReference type="CDD" id="cd03228">
    <property type="entry name" value="ABCC_MRP_Like"/>
    <property type="match status" value="1"/>
</dbReference>
<feature type="domain" description="Peptidase C39" evidence="13">
    <location>
        <begin position="10"/>
        <end position="129"/>
    </location>
</feature>
<keyword evidence="4" id="KW-0645">Protease</keyword>
<evidence type="ECO:0000313" key="14">
    <source>
        <dbReference type="EMBL" id="VYT38238.1"/>
    </source>
</evidence>
<dbReference type="Pfam" id="PF03412">
    <property type="entry name" value="Peptidase_C39"/>
    <property type="match status" value="1"/>
</dbReference>
<dbReference type="GO" id="GO:0005886">
    <property type="term" value="C:plasma membrane"/>
    <property type="evidence" value="ECO:0007669"/>
    <property type="project" value="UniProtKB-SubCell"/>
</dbReference>
<dbReference type="GO" id="GO:0008234">
    <property type="term" value="F:cysteine-type peptidase activity"/>
    <property type="evidence" value="ECO:0007669"/>
    <property type="project" value="UniProtKB-KW"/>
</dbReference>
<keyword evidence="9" id="KW-0080">Bacteriocin transport</keyword>
<evidence type="ECO:0000256" key="7">
    <source>
        <dbReference type="ARBA" id="ARBA00022989"/>
    </source>
</evidence>
<keyword evidence="6" id="KW-0813">Transport</keyword>
<dbReference type="InterPro" id="IPR003439">
    <property type="entry name" value="ABC_transporter-like_ATP-bd"/>
</dbReference>
<dbReference type="SUPFAM" id="SSF52540">
    <property type="entry name" value="P-loop containing nucleoside triphosphate hydrolases"/>
    <property type="match status" value="1"/>
</dbReference>
<dbReference type="Gene3D" id="3.90.70.10">
    <property type="entry name" value="Cysteine proteinases"/>
    <property type="match status" value="1"/>
</dbReference>
<evidence type="ECO:0000256" key="8">
    <source>
        <dbReference type="ARBA" id="ARBA00023136"/>
    </source>
</evidence>
<dbReference type="InterPro" id="IPR036640">
    <property type="entry name" value="ABC1_TM_sf"/>
</dbReference>
<dbReference type="GO" id="GO:0015031">
    <property type="term" value="P:protein transport"/>
    <property type="evidence" value="ECO:0007669"/>
    <property type="project" value="UniProtKB-KW"/>
</dbReference>
<dbReference type="EC" id="3.4.22.-" evidence="14"/>